<dbReference type="AlphaFoldDB" id="A0A3Q3VQK6"/>
<dbReference type="CDD" id="cd22971">
    <property type="entry name" value="DD_RIIAD1"/>
    <property type="match status" value="1"/>
</dbReference>
<reference evidence="1" key="2">
    <citation type="submission" date="2025-09" db="UniProtKB">
        <authorList>
            <consortium name="Ensembl"/>
        </authorList>
    </citation>
    <scope>IDENTIFICATION</scope>
</reference>
<accession>A0A3Q3VQK6</accession>
<keyword evidence="2" id="KW-1185">Reference proteome</keyword>
<dbReference type="Proteomes" id="UP000261620">
    <property type="component" value="Unplaced"/>
</dbReference>
<dbReference type="Ensembl" id="ENSMMOT00000004593.1">
    <property type="protein sequence ID" value="ENSMMOP00000004511.1"/>
    <property type="gene ID" value="ENSMMOG00000003600.1"/>
</dbReference>
<protein>
    <recommendedName>
        <fullName evidence="3">RIIa domain-containing protein</fullName>
    </recommendedName>
</protein>
<reference evidence="1" key="1">
    <citation type="submission" date="2025-08" db="UniProtKB">
        <authorList>
            <consortium name="Ensembl"/>
        </authorList>
    </citation>
    <scope>IDENTIFICATION</scope>
</reference>
<evidence type="ECO:0000313" key="1">
    <source>
        <dbReference type="Ensembl" id="ENSMMOP00000004511.1"/>
    </source>
</evidence>
<dbReference type="InterPro" id="IPR059162">
    <property type="entry name" value="RIIAD1"/>
</dbReference>
<evidence type="ECO:0008006" key="3">
    <source>
        <dbReference type="Google" id="ProtNLM"/>
    </source>
</evidence>
<dbReference type="STRING" id="94237.ENSMMOP00000004511"/>
<organism evidence="1 2">
    <name type="scientific">Mola mola</name>
    <name type="common">Ocean sunfish</name>
    <name type="synonym">Tetraodon mola</name>
    <dbReference type="NCBI Taxonomy" id="94237"/>
    <lineage>
        <taxon>Eukaryota</taxon>
        <taxon>Metazoa</taxon>
        <taxon>Chordata</taxon>
        <taxon>Craniata</taxon>
        <taxon>Vertebrata</taxon>
        <taxon>Euteleostomi</taxon>
        <taxon>Actinopterygii</taxon>
        <taxon>Neopterygii</taxon>
        <taxon>Teleostei</taxon>
        <taxon>Neoteleostei</taxon>
        <taxon>Acanthomorphata</taxon>
        <taxon>Eupercaria</taxon>
        <taxon>Tetraodontiformes</taxon>
        <taxon>Molidae</taxon>
        <taxon>Mola</taxon>
    </lineage>
</organism>
<proteinExistence type="predicted"/>
<evidence type="ECO:0000313" key="2">
    <source>
        <dbReference type="Proteomes" id="UP000261620"/>
    </source>
</evidence>
<dbReference type="OMA" id="AADHFTN"/>
<sequence>DAGELSAELQDRLRRFKIRTRIDNETYLRSHPEVEIMISGFLDVLLKRPADIRKFAA</sequence>
<name>A0A3Q3VQK6_MOLML</name>